<gene>
    <name evidence="3" type="ORF">CANTEDRAFT_112831</name>
</gene>
<dbReference type="Pfam" id="PF10032">
    <property type="entry name" value="Pho88"/>
    <property type="match status" value="1"/>
</dbReference>
<sequence length="195" mass="21294">MFGMSPAVSNIVIMLAMMQVSRRLDLENPDILFYVRVIYITLQALTLGVYLFTKMKINAKNDLTTLKYVEPANPMSGQGETPVITTVKEYDLKQVDTQIKSVFQSLAMMGFMHLYMKYTNPLVMQSISGLKGALEANIVKIHLFGTPATGDLKRPFKSAPGLLQALSGATAGDVKTDKHSVESAEISGAGGIKED</sequence>
<dbReference type="EMBL" id="GL996512">
    <property type="protein sequence ID" value="EGV65953.1"/>
    <property type="molecule type" value="Genomic_DNA"/>
</dbReference>
<dbReference type="HOGENOM" id="CLU_099163_0_0_1"/>
<feature type="transmembrane region" description="Helical" evidence="2">
    <location>
        <begin position="33"/>
        <end position="52"/>
    </location>
</feature>
<evidence type="ECO:0000313" key="3">
    <source>
        <dbReference type="EMBL" id="EGV65953.1"/>
    </source>
</evidence>
<proteinExistence type="predicted"/>
<evidence type="ECO:0000313" key="4">
    <source>
        <dbReference type="Proteomes" id="UP000000707"/>
    </source>
</evidence>
<dbReference type="eggNOG" id="KOG4554">
    <property type="taxonomic scope" value="Eukaryota"/>
</dbReference>
<evidence type="ECO:0000256" key="1">
    <source>
        <dbReference type="SAM" id="MobiDB-lite"/>
    </source>
</evidence>
<dbReference type="GO" id="GO:0045047">
    <property type="term" value="P:protein targeting to ER"/>
    <property type="evidence" value="ECO:0007669"/>
    <property type="project" value="InterPro"/>
</dbReference>
<evidence type="ECO:0000256" key="2">
    <source>
        <dbReference type="SAM" id="Phobius"/>
    </source>
</evidence>
<name>G3AYX4_CANTC</name>
<dbReference type="OrthoDB" id="18139at2759"/>
<feature type="region of interest" description="Disordered" evidence="1">
    <location>
        <begin position="173"/>
        <end position="195"/>
    </location>
</feature>
<dbReference type="PANTHER" id="PTHR28112:SF1">
    <property type="entry name" value="SRP-INDEPENDENT TARGETING PROTEIN 3"/>
    <property type="match status" value="1"/>
</dbReference>
<dbReference type="STRING" id="590646.G3AYX4"/>
<dbReference type="InterPro" id="IPR012098">
    <property type="entry name" value="SND3_fun"/>
</dbReference>
<protein>
    <submittedName>
        <fullName evidence="3">Inorganic phosphate transport PHO88</fullName>
    </submittedName>
</protein>
<keyword evidence="2" id="KW-0472">Membrane</keyword>
<keyword evidence="2" id="KW-1133">Transmembrane helix</keyword>
<dbReference type="GO" id="GO:0005783">
    <property type="term" value="C:endoplasmic reticulum"/>
    <property type="evidence" value="ECO:0007669"/>
    <property type="project" value="InterPro"/>
</dbReference>
<dbReference type="AlphaFoldDB" id="G3AYX4"/>
<accession>G3AYX4</accession>
<keyword evidence="4" id="KW-1185">Reference proteome</keyword>
<keyword evidence="2" id="KW-0812">Transmembrane</keyword>
<dbReference type="KEGG" id="cten:18246695"/>
<dbReference type="GeneID" id="18246695"/>
<dbReference type="Proteomes" id="UP000000707">
    <property type="component" value="Unassembled WGS sequence"/>
</dbReference>
<reference evidence="3 4" key="1">
    <citation type="journal article" date="2011" name="Proc. Natl. Acad. Sci. U.S.A.">
        <title>Comparative genomics of xylose-fermenting fungi for enhanced biofuel production.</title>
        <authorList>
            <person name="Wohlbach D.J."/>
            <person name="Kuo A."/>
            <person name="Sato T.K."/>
            <person name="Potts K.M."/>
            <person name="Salamov A.A."/>
            <person name="LaButti K.M."/>
            <person name="Sun H."/>
            <person name="Clum A."/>
            <person name="Pangilinan J.L."/>
            <person name="Lindquist E.A."/>
            <person name="Lucas S."/>
            <person name="Lapidus A."/>
            <person name="Jin M."/>
            <person name="Gunawan C."/>
            <person name="Balan V."/>
            <person name="Dale B.E."/>
            <person name="Jeffries T.W."/>
            <person name="Zinkel R."/>
            <person name="Barry K.W."/>
            <person name="Grigoriev I.V."/>
            <person name="Gasch A.P."/>
        </authorList>
    </citation>
    <scope>NUCLEOTIDE SEQUENCE [LARGE SCALE GENOMIC DNA]</scope>
    <source>
        <strain evidence="4">ATCC 10573 / BCRC 21748 / CBS 615 / JCM 9827 / NBRC 10315 / NRRL Y-1498 / VKM Y-70</strain>
    </source>
</reference>
<dbReference type="PIRSF" id="PIRSF008756">
    <property type="entry name" value="P_tr_PHO88"/>
    <property type="match status" value="1"/>
</dbReference>
<dbReference type="PANTHER" id="PTHR28112">
    <property type="entry name" value="SRP-INDEPENDENT TARGETING PROTEIN 3"/>
    <property type="match status" value="1"/>
</dbReference>
<dbReference type="GO" id="GO:0005739">
    <property type="term" value="C:mitochondrion"/>
    <property type="evidence" value="ECO:0007669"/>
    <property type="project" value="TreeGrafter"/>
</dbReference>
<organism evidence="4">
    <name type="scientific">Candida tenuis (strain ATCC 10573 / BCRC 21748 / CBS 615 / JCM 9827 / NBRC 10315 / NRRL Y-1498 / VKM Y-70)</name>
    <name type="common">Yeast</name>
    <name type="synonym">Yamadazyma tenuis</name>
    <dbReference type="NCBI Taxonomy" id="590646"/>
    <lineage>
        <taxon>Eukaryota</taxon>
        <taxon>Fungi</taxon>
        <taxon>Dikarya</taxon>
        <taxon>Ascomycota</taxon>
        <taxon>Saccharomycotina</taxon>
        <taxon>Pichiomycetes</taxon>
        <taxon>Debaryomycetaceae</taxon>
        <taxon>Yamadazyma</taxon>
    </lineage>
</organism>